<dbReference type="PATRIC" id="fig|1238180.3.peg.5777"/>
<evidence type="ECO:0000259" key="1">
    <source>
        <dbReference type="Pfam" id="PF09825"/>
    </source>
</evidence>
<name>M2NQF2_9PSEU</name>
<accession>M2NQF2</accession>
<gene>
    <name evidence="2" type="ORF">C791_5862</name>
</gene>
<dbReference type="SUPFAM" id="SSF52317">
    <property type="entry name" value="Class I glutamine amidotransferase-like"/>
    <property type="match status" value="1"/>
</dbReference>
<organism evidence="2 3">
    <name type="scientific">Amycolatopsis azurea DSM 43854</name>
    <dbReference type="NCBI Taxonomy" id="1238180"/>
    <lineage>
        <taxon>Bacteria</taxon>
        <taxon>Bacillati</taxon>
        <taxon>Actinomycetota</taxon>
        <taxon>Actinomycetes</taxon>
        <taxon>Pseudonocardiales</taxon>
        <taxon>Pseudonocardiaceae</taxon>
        <taxon>Amycolatopsis</taxon>
    </lineage>
</organism>
<dbReference type="Gene3D" id="3.40.50.880">
    <property type="match status" value="1"/>
</dbReference>
<dbReference type="EMBL" id="ANMG01000056">
    <property type="protein sequence ID" value="EMD24494.1"/>
    <property type="molecule type" value="Genomic_DNA"/>
</dbReference>
<comment type="caution">
    <text evidence="2">The sequence shown here is derived from an EMBL/GenBank/DDBJ whole genome shotgun (WGS) entry which is preliminary data.</text>
</comment>
<sequence>MDDGSRSAGRSGRVAGAAGRRVPGAWKVAKRTTIAIGGHGSAAVPGTDPKIIPSPGAVNRRRVLFGALPVAALLAVGCGRQALGDEGGRKPLALVYNGPQGCADCAPSVAKVLREAPRPFDVKYVGPGTGVPLDAATLAGAQLYVQPGGGDDLERTWRDLRGSAQVMRDWIRSGGSYLGLCFGGYLAGRDPGFDLLPGDSYGYAGSPGSTVPDDRDTVLEVTWKGESRHMYFQDGPAFRLNDGADATVLATYDNGAAAVIVAPYGKGRIGVSGPHPEADESWYEDAGLSNPDGVRFDLAHELIDTTVGRP</sequence>
<dbReference type="InterPro" id="IPR019197">
    <property type="entry name" value="Biotin-prot_ligase_N"/>
</dbReference>
<protein>
    <recommendedName>
        <fullName evidence="1">Biotin-protein ligase N-terminal domain-containing protein</fullName>
    </recommendedName>
</protein>
<dbReference type="AlphaFoldDB" id="M2NQF2"/>
<dbReference type="Proteomes" id="UP000014137">
    <property type="component" value="Unassembled WGS sequence"/>
</dbReference>
<feature type="domain" description="Biotin-protein ligase N-terminal" evidence="1">
    <location>
        <begin position="94"/>
        <end position="193"/>
    </location>
</feature>
<dbReference type="Pfam" id="PF09825">
    <property type="entry name" value="BPL_N"/>
    <property type="match status" value="1"/>
</dbReference>
<proteinExistence type="predicted"/>
<evidence type="ECO:0000313" key="2">
    <source>
        <dbReference type="EMBL" id="EMD24494.1"/>
    </source>
</evidence>
<dbReference type="InterPro" id="IPR029062">
    <property type="entry name" value="Class_I_gatase-like"/>
</dbReference>
<reference evidence="2 3" key="1">
    <citation type="submission" date="2012-10" db="EMBL/GenBank/DDBJ databases">
        <title>Genome assembly of Amycolatopsis azurea DSM 43854.</title>
        <authorList>
            <person name="Khatri I."/>
            <person name="Kaur I."/>
            <person name="Subramanian S."/>
            <person name="Mayilraj S."/>
        </authorList>
    </citation>
    <scope>NUCLEOTIDE SEQUENCE [LARGE SCALE GENOMIC DNA]</scope>
    <source>
        <strain evidence="2 3">DSM 43854</strain>
    </source>
</reference>
<evidence type="ECO:0000313" key="3">
    <source>
        <dbReference type="Proteomes" id="UP000014137"/>
    </source>
</evidence>